<evidence type="ECO:0000256" key="6">
    <source>
        <dbReference type="ARBA" id="ARBA00040563"/>
    </source>
</evidence>
<evidence type="ECO:0000313" key="8">
    <source>
        <dbReference type="EMBL" id="KAF2483159.1"/>
    </source>
</evidence>
<evidence type="ECO:0000256" key="3">
    <source>
        <dbReference type="ARBA" id="ARBA00037338"/>
    </source>
</evidence>
<evidence type="ECO:0000256" key="7">
    <source>
        <dbReference type="PROSITE-ProRule" id="PRU00221"/>
    </source>
</evidence>
<comment type="similarity">
    <text evidence="4">Belongs to the WD repeat ASA1 family.</text>
</comment>
<protein>
    <recommendedName>
        <fullName evidence="6">ASTRA-associated protein 1</fullName>
    </recommendedName>
</protein>
<keyword evidence="1 7" id="KW-0853">WD repeat</keyword>
<dbReference type="PANTHER" id="PTHR19854">
    <property type="entry name" value="TRANSDUCIN BETA-LIKE 3"/>
    <property type="match status" value="1"/>
</dbReference>
<sequence length="389" mass="42685">MALQQPLNQQSTLPPAQPVYILRGHAAQIHAVHFLPDNLRLLTGDAEGWIVLWSLPIRRPLAVWKAHKEPILGLGSWGNDKIITHGRDSKLYVWQLRAEDEATFSTTLPIDDAVSERKQPWLIHSLTVNTLNFCSFAMCADGTQSHSTDILIATPGVSDGSTNITALPSEQRFATIPSPPGLKTGMTMALALTYTAQRSSLRLLAGYESGHIAVWERGPNTSTTRWTAIYTTKQHSQPILSLAPTPDGSCFFTSSADAIIARYSMPEAGGACEEKVLQTKHAGQQSISVRSDGKIFSTAGWDGRIRVYSVKTLKELAVLKWHKEGCYATAFARIHESAATDDAGGKAEEEGDLVKRDLTVSEQRVEKARRTHWLAAGSKDGKVSLWDIY</sequence>
<dbReference type="PROSITE" id="PS50082">
    <property type="entry name" value="WD_REPEATS_2"/>
    <property type="match status" value="2"/>
</dbReference>
<evidence type="ECO:0000256" key="5">
    <source>
        <dbReference type="ARBA" id="ARBA00038749"/>
    </source>
</evidence>
<dbReference type="InterPro" id="IPR015943">
    <property type="entry name" value="WD40/YVTN_repeat-like_dom_sf"/>
</dbReference>
<evidence type="ECO:0000256" key="2">
    <source>
        <dbReference type="ARBA" id="ARBA00022737"/>
    </source>
</evidence>
<gene>
    <name evidence="8" type="ORF">BDY17DRAFT_310216</name>
</gene>
<dbReference type="OrthoDB" id="7668193at2759"/>
<feature type="repeat" description="WD" evidence="7">
    <location>
        <begin position="22"/>
        <end position="55"/>
    </location>
</feature>
<dbReference type="Pfam" id="PF00400">
    <property type="entry name" value="WD40"/>
    <property type="match status" value="4"/>
</dbReference>
<dbReference type="InterPro" id="IPR036322">
    <property type="entry name" value="WD40_repeat_dom_sf"/>
</dbReference>
<dbReference type="SUPFAM" id="SSF50978">
    <property type="entry name" value="WD40 repeat-like"/>
    <property type="match status" value="1"/>
</dbReference>
<proteinExistence type="inferred from homology"/>
<dbReference type="InterPro" id="IPR001680">
    <property type="entry name" value="WD40_rpt"/>
</dbReference>
<accession>A0A6A6PSS9</accession>
<dbReference type="PROSITE" id="PS00678">
    <property type="entry name" value="WD_REPEATS_1"/>
    <property type="match status" value="1"/>
</dbReference>
<dbReference type="GeneID" id="54476415"/>
<dbReference type="SMART" id="SM00320">
    <property type="entry name" value="WD40"/>
    <property type="match status" value="5"/>
</dbReference>
<dbReference type="RefSeq" id="XP_033589729.1">
    <property type="nucleotide sequence ID" value="XM_033735413.1"/>
</dbReference>
<comment type="function">
    <text evidence="3">Component of the ASTRA complex involved in chromatin remodeling.</text>
</comment>
<dbReference type="PANTHER" id="PTHR19854:SF1">
    <property type="entry name" value="GUANINE NUCLEOTIDE-BINDING PROTEIN SUBUNIT BETA-LIKE PROTEIN 1"/>
    <property type="match status" value="1"/>
</dbReference>
<dbReference type="InterPro" id="IPR019775">
    <property type="entry name" value="WD40_repeat_CS"/>
</dbReference>
<comment type="subunit">
    <text evidence="5">Component of the ASTRA chromatin remodeling machinery complex.</text>
</comment>
<name>A0A6A6PSS9_9PEZI</name>
<keyword evidence="9" id="KW-1185">Reference proteome</keyword>
<dbReference type="PROSITE" id="PS50294">
    <property type="entry name" value="WD_REPEATS_REGION"/>
    <property type="match status" value="1"/>
</dbReference>
<dbReference type="AlphaFoldDB" id="A0A6A6PSS9"/>
<dbReference type="Proteomes" id="UP000799767">
    <property type="component" value="Unassembled WGS sequence"/>
</dbReference>
<dbReference type="EMBL" id="MU001635">
    <property type="protein sequence ID" value="KAF2483159.1"/>
    <property type="molecule type" value="Genomic_DNA"/>
</dbReference>
<keyword evidence="2" id="KW-0677">Repeat</keyword>
<evidence type="ECO:0000313" key="9">
    <source>
        <dbReference type="Proteomes" id="UP000799767"/>
    </source>
</evidence>
<organism evidence="8 9">
    <name type="scientific">Neohortaea acidophila</name>
    <dbReference type="NCBI Taxonomy" id="245834"/>
    <lineage>
        <taxon>Eukaryota</taxon>
        <taxon>Fungi</taxon>
        <taxon>Dikarya</taxon>
        <taxon>Ascomycota</taxon>
        <taxon>Pezizomycotina</taxon>
        <taxon>Dothideomycetes</taxon>
        <taxon>Dothideomycetidae</taxon>
        <taxon>Mycosphaerellales</taxon>
        <taxon>Teratosphaeriaceae</taxon>
        <taxon>Neohortaea</taxon>
    </lineage>
</organism>
<feature type="repeat" description="WD" evidence="7">
    <location>
        <begin position="374"/>
        <end position="389"/>
    </location>
</feature>
<reference evidence="8" key="1">
    <citation type="journal article" date="2020" name="Stud. Mycol.">
        <title>101 Dothideomycetes genomes: a test case for predicting lifestyles and emergence of pathogens.</title>
        <authorList>
            <person name="Haridas S."/>
            <person name="Albert R."/>
            <person name="Binder M."/>
            <person name="Bloem J."/>
            <person name="Labutti K."/>
            <person name="Salamov A."/>
            <person name="Andreopoulos B."/>
            <person name="Baker S."/>
            <person name="Barry K."/>
            <person name="Bills G."/>
            <person name="Bluhm B."/>
            <person name="Cannon C."/>
            <person name="Castanera R."/>
            <person name="Culley D."/>
            <person name="Daum C."/>
            <person name="Ezra D."/>
            <person name="Gonzalez J."/>
            <person name="Henrissat B."/>
            <person name="Kuo A."/>
            <person name="Liang C."/>
            <person name="Lipzen A."/>
            <person name="Lutzoni F."/>
            <person name="Magnuson J."/>
            <person name="Mondo S."/>
            <person name="Nolan M."/>
            <person name="Ohm R."/>
            <person name="Pangilinan J."/>
            <person name="Park H.-J."/>
            <person name="Ramirez L."/>
            <person name="Alfaro M."/>
            <person name="Sun H."/>
            <person name="Tritt A."/>
            <person name="Yoshinaga Y."/>
            <person name="Zwiers L.-H."/>
            <person name="Turgeon B."/>
            <person name="Goodwin S."/>
            <person name="Spatafora J."/>
            <person name="Crous P."/>
            <person name="Grigoriev I."/>
        </authorList>
    </citation>
    <scope>NUCLEOTIDE SEQUENCE</scope>
    <source>
        <strain evidence="8">CBS 113389</strain>
    </source>
</reference>
<evidence type="ECO:0000256" key="4">
    <source>
        <dbReference type="ARBA" id="ARBA00037931"/>
    </source>
</evidence>
<evidence type="ECO:0000256" key="1">
    <source>
        <dbReference type="ARBA" id="ARBA00022574"/>
    </source>
</evidence>
<dbReference type="Gene3D" id="2.130.10.10">
    <property type="entry name" value="YVTN repeat-like/Quinoprotein amine dehydrogenase"/>
    <property type="match status" value="2"/>
</dbReference>